<dbReference type="EMBL" id="AJ318782">
    <property type="protein sequence ID" value="CAC50880.1"/>
    <property type="molecule type" value="Genomic_DNA"/>
</dbReference>
<dbReference type="AlphaFoldDB" id="Q93L67"/>
<protein>
    <submittedName>
        <fullName evidence="1">Uncharacterized protein</fullName>
    </submittedName>
</protein>
<evidence type="ECO:0000313" key="1">
    <source>
        <dbReference type="EMBL" id="CAC50880.1"/>
    </source>
</evidence>
<name>Q93L67_GEOSE</name>
<proteinExistence type="predicted"/>
<organism evidence="1">
    <name type="scientific">Geobacillus stearothermophilus</name>
    <name type="common">Bacillus stearothermophilus</name>
    <dbReference type="NCBI Taxonomy" id="1422"/>
    <lineage>
        <taxon>Bacteria</taxon>
        <taxon>Bacillati</taxon>
        <taxon>Bacillota</taxon>
        <taxon>Bacilli</taxon>
        <taxon>Bacillales</taxon>
        <taxon>Anoxybacillaceae</taxon>
        <taxon>Geobacillus</taxon>
    </lineage>
</organism>
<reference evidence="1" key="1">
    <citation type="submission" date="2001-08" db="EMBL/GenBank/DDBJ databases">
        <title>Isolation of a gene from Bacillus stearothermophilus H3 that codes for a homolog of Vsr endonuclease and characterization of the protein.</title>
        <authorList>
            <person name="Laging M."/>
        </authorList>
    </citation>
    <scope>NUCLEOTIDE SEQUENCE</scope>
    <source>
        <strain evidence="1">H3</strain>
    </source>
</reference>
<accession>Q93L67</accession>
<sequence>MRWRPSRMMMDRVDAAVQNNIAWCGTVCDTHGIAQAAHSHVWGVLSKAPAFYPDIISSSRNATTADVQAFAGRRDILSIKDSYANLDLSPFGFDILLEAEWIYRDSISVSRPARASWRLIATEKDLMSWTHANGLQDVIKADLLKQTAVKLFMHEEKGEISGFIANLAAGVVGISNVFTTNHANEGLWLDIASIVSAEFPGVPMVGYERAGDLSAALLSGFTSIGSLRVWVKSS</sequence>